<evidence type="ECO:0000259" key="9">
    <source>
        <dbReference type="Pfam" id="PF00324"/>
    </source>
</evidence>
<accession>A0A194V9U8</accession>
<feature type="transmembrane region" description="Helical" evidence="8">
    <location>
        <begin position="12"/>
        <end position="33"/>
    </location>
</feature>
<feature type="transmembrane region" description="Helical" evidence="8">
    <location>
        <begin position="253"/>
        <end position="274"/>
    </location>
</feature>
<keyword evidence="6 8" id="KW-0472">Membrane</keyword>
<feature type="compositionally biased region" description="Acidic residues" evidence="7">
    <location>
        <begin position="900"/>
        <end position="923"/>
    </location>
</feature>
<dbReference type="GO" id="GO:0034486">
    <property type="term" value="P:vacuolar transmembrane transport"/>
    <property type="evidence" value="ECO:0007669"/>
    <property type="project" value="EnsemblFungi"/>
</dbReference>
<evidence type="ECO:0000256" key="7">
    <source>
        <dbReference type="SAM" id="MobiDB-lite"/>
    </source>
</evidence>
<comment type="similarity">
    <text evidence="2">Belongs to the SLC12A transporter family.</text>
</comment>
<dbReference type="FunFam" id="1.20.1740.10:FF:000013">
    <property type="entry name" value="Solute carrier family 12 member"/>
    <property type="match status" value="1"/>
</dbReference>
<name>A0A194V9U8_CYTMA</name>
<evidence type="ECO:0000256" key="1">
    <source>
        <dbReference type="ARBA" id="ARBA00004141"/>
    </source>
</evidence>
<feature type="transmembrane region" description="Helical" evidence="8">
    <location>
        <begin position="404"/>
        <end position="423"/>
    </location>
</feature>
<gene>
    <name evidence="11" type="ORF">VP1G_08005</name>
</gene>
<feature type="region of interest" description="Disordered" evidence="7">
    <location>
        <begin position="836"/>
        <end position="856"/>
    </location>
</feature>
<feature type="transmembrane region" description="Helical" evidence="8">
    <location>
        <begin position="222"/>
        <end position="241"/>
    </location>
</feature>
<feature type="region of interest" description="Disordered" evidence="7">
    <location>
        <begin position="1128"/>
        <end position="1151"/>
    </location>
</feature>
<dbReference type="PANTHER" id="PTHR11827">
    <property type="entry name" value="SOLUTE CARRIER FAMILY 12, CATION COTRANSPORTERS"/>
    <property type="match status" value="1"/>
</dbReference>
<dbReference type="GO" id="GO:0005774">
    <property type="term" value="C:vacuolar membrane"/>
    <property type="evidence" value="ECO:0007669"/>
    <property type="project" value="EnsemblFungi"/>
</dbReference>
<organism evidence="11 12">
    <name type="scientific">Cytospora mali</name>
    <name type="common">Apple Valsa canker fungus</name>
    <name type="synonym">Valsa mali</name>
    <dbReference type="NCBI Taxonomy" id="578113"/>
    <lineage>
        <taxon>Eukaryota</taxon>
        <taxon>Fungi</taxon>
        <taxon>Dikarya</taxon>
        <taxon>Ascomycota</taxon>
        <taxon>Pezizomycotina</taxon>
        <taxon>Sordariomycetes</taxon>
        <taxon>Sordariomycetidae</taxon>
        <taxon>Diaporthales</taxon>
        <taxon>Cytosporaceae</taxon>
        <taxon>Cytospora</taxon>
    </lineage>
</organism>
<evidence type="ECO:0000313" key="12">
    <source>
        <dbReference type="Proteomes" id="UP000078576"/>
    </source>
</evidence>
<feature type="transmembrane region" description="Helical" evidence="8">
    <location>
        <begin position="130"/>
        <end position="149"/>
    </location>
</feature>
<evidence type="ECO:0000256" key="4">
    <source>
        <dbReference type="ARBA" id="ARBA00022692"/>
    </source>
</evidence>
<reference evidence="12" key="1">
    <citation type="submission" date="2014-12" db="EMBL/GenBank/DDBJ databases">
        <title>Genome Sequence of Valsa Canker Pathogens Uncovers a Specific Adaption of Colonization on Woody Bark.</title>
        <authorList>
            <person name="Yin Z."/>
            <person name="Liu H."/>
            <person name="Gao X."/>
            <person name="Li Z."/>
            <person name="Song N."/>
            <person name="Ke X."/>
            <person name="Dai Q."/>
            <person name="Wu Y."/>
            <person name="Sun Y."/>
            <person name="Xu J.-R."/>
            <person name="Kang Z.K."/>
            <person name="Wang L."/>
            <person name="Huang L."/>
        </authorList>
    </citation>
    <scope>NUCLEOTIDE SEQUENCE [LARGE SCALE GENOMIC DNA]</scope>
    <source>
        <strain evidence="12">SXYL134</strain>
    </source>
</reference>
<dbReference type="AlphaFoldDB" id="A0A194V9U8"/>
<feature type="domain" description="SLC12A transporter C-terminal" evidence="10">
    <location>
        <begin position="1194"/>
        <end position="1253"/>
    </location>
</feature>
<dbReference type="EMBL" id="KN714759">
    <property type="protein sequence ID" value="KUI60792.1"/>
    <property type="molecule type" value="Genomic_DNA"/>
</dbReference>
<evidence type="ECO:0000259" key="10">
    <source>
        <dbReference type="Pfam" id="PF03522"/>
    </source>
</evidence>
<dbReference type="Pfam" id="PF03522">
    <property type="entry name" value="SLC12"/>
    <property type="match status" value="2"/>
</dbReference>
<feature type="domain" description="Amino acid permease/ SLC12A" evidence="9">
    <location>
        <begin position="22"/>
        <end position="483"/>
    </location>
</feature>
<proteinExistence type="inferred from homology"/>
<dbReference type="GO" id="GO:0055064">
    <property type="term" value="P:chloride ion homeostasis"/>
    <property type="evidence" value="ECO:0007669"/>
    <property type="project" value="TreeGrafter"/>
</dbReference>
<feature type="transmembrane region" description="Helical" evidence="8">
    <location>
        <begin position="429"/>
        <end position="446"/>
    </location>
</feature>
<feature type="transmembrane region" description="Helical" evidence="8">
    <location>
        <begin position="45"/>
        <end position="70"/>
    </location>
</feature>
<comment type="subcellular location">
    <subcellularLocation>
        <location evidence="1">Membrane</location>
        <topology evidence="1">Multi-pass membrane protein</topology>
    </subcellularLocation>
</comment>
<dbReference type="Pfam" id="PF00324">
    <property type="entry name" value="AA_permease"/>
    <property type="match status" value="1"/>
</dbReference>
<dbReference type="InterPro" id="IPR004841">
    <property type="entry name" value="AA-permease/SLC12A_dom"/>
</dbReference>
<keyword evidence="3" id="KW-0813">Transport</keyword>
<dbReference type="InterPro" id="IPR004842">
    <property type="entry name" value="SLC12A_fam"/>
</dbReference>
<feature type="transmembrane region" description="Helical" evidence="8">
    <location>
        <begin position="91"/>
        <end position="118"/>
    </location>
</feature>
<keyword evidence="5 8" id="KW-1133">Transmembrane helix</keyword>
<dbReference type="InterPro" id="IPR018491">
    <property type="entry name" value="SLC12_C"/>
</dbReference>
<dbReference type="Proteomes" id="UP000078576">
    <property type="component" value="Unassembled WGS sequence"/>
</dbReference>
<protein>
    <submittedName>
        <fullName evidence="11">Vacuolar cation-chloride cotransporter 1</fullName>
    </submittedName>
</protein>
<keyword evidence="4 8" id="KW-0812">Transmembrane</keyword>
<dbReference type="GO" id="GO:0006884">
    <property type="term" value="P:cell volume homeostasis"/>
    <property type="evidence" value="ECO:0007669"/>
    <property type="project" value="TreeGrafter"/>
</dbReference>
<evidence type="ECO:0000256" key="6">
    <source>
        <dbReference type="ARBA" id="ARBA00023136"/>
    </source>
</evidence>
<evidence type="ECO:0000256" key="8">
    <source>
        <dbReference type="SAM" id="Phobius"/>
    </source>
</evidence>
<feature type="region of interest" description="Disordered" evidence="7">
    <location>
        <begin position="891"/>
        <end position="1060"/>
    </location>
</feature>
<dbReference type="STRING" id="694573.A0A194V9U8"/>
<dbReference type="GO" id="GO:0015379">
    <property type="term" value="F:potassium:chloride symporter activity"/>
    <property type="evidence" value="ECO:0007669"/>
    <property type="project" value="EnsemblFungi"/>
</dbReference>
<feature type="compositionally biased region" description="Polar residues" evidence="7">
    <location>
        <begin position="975"/>
        <end position="993"/>
    </location>
</feature>
<feature type="region of interest" description="Disordered" evidence="7">
    <location>
        <begin position="593"/>
        <end position="623"/>
    </location>
</feature>
<evidence type="ECO:0000256" key="3">
    <source>
        <dbReference type="ARBA" id="ARBA00022448"/>
    </source>
</evidence>
<feature type="transmembrane region" description="Helical" evidence="8">
    <location>
        <begin position="294"/>
        <end position="318"/>
    </location>
</feature>
<dbReference type="GO" id="GO:1990816">
    <property type="term" value="C:vacuole-mitochondrion membrane contact site"/>
    <property type="evidence" value="ECO:0007669"/>
    <property type="project" value="EnsemblFungi"/>
</dbReference>
<feature type="transmembrane region" description="Helical" evidence="8">
    <location>
        <begin position="369"/>
        <end position="392"/>
    </location>
</feature>
<evidence type="ECO:0000313" key="11">
    <source>
        <dbReference type="EMBL" id="KUI60792.1"/>
    </source>
</evidence>
<dbReference type="Gene3D" id="1.20.1740.10">
    <property type="entry name" value="Amino acid/polyamine transporter I"/>
    <property type="match status" value="1"/>
</dbReference>
<dbReference type="GO" id="GO:0055075">
    <property type="term" value="P:potassium ion homeostasis"/>
    <property type="evidence" value="ECO:0007669"/>
    <property type="project" value="EnsemblFungi"/>
</dbReference>
<evidence type="ECO:0000256" key="2">
    <source>
        <dbReference type="ARBA" id="ARBA00010593"/>
    </source>
</evidence>
<feature type="transmembrane region" description="Helical" evidence="8">
    <location>
        <begin position="346"/>
        <end position="363"/>
    </location>
</feature>
<dbReference type="OrthoDB" id="2020542at2759"/>
<feature type="domain" description="SLC12A transporter C-terminal" evidence="10">
    <location>
        <begin position="495"/>
        <end position="582"/>
    </location>
</feature>
<feature type="transmembrane region" description="Helical" evidence="8">
    <location>
        <begin position="161"/>
        <end position="179"/>
    </location>
</feature>
<dbReference type="PANTHER" id="PTHR11827:SF72">
    <property type="entry name" value="GH08340P"/>
    <property type="match status" value="1"/>
</dbReference>
<keyword evidence="12" id="KW-1185">Reference proteome</keyword>
<sequence length="1273" mass="139957">MDHPSGSRRHKLGTVSGVYIPVCLNIFSILLFLRFGMILGQIGLLGMLGLLIVSYLVGIITTLSLSAVASNGEVKGGGAYYLISRSLGPEFGGSIGLLFYLAQVLNTSLNVVGLVAVLELNFEQTMPHGYWPNYLLQTIALVACAALSLAGSGMFARASNALLIILGFAILSIPISALFRKPFEDPNLDINFTGLSWATLESNLWPHKQGKHYGGVAVFRELFGILFPATSGIFAGASMSGDLKSPSKAIPKGTLYAIMTTSIAYVLVIISMAASTGHGSLLRNANIIQDTNLYAPTILAGELAVTFFSALMGIVGAAKLMQALARDKLFPGLSLLGRGRHKNDEPVAAIFLTYMLAQVALLADLDQLASLISIFYQLTFFTMNLACFLLKVASTPNFRPGFKFFSWQSAFIGAVLSGAAMFFVDNTSAATAVCLLVFLFLLLHYLSPPKHWGDVSQNLIYHQVRKYLLRLRPEHIKFWRPQIILLVNDPRNQTRLIQFCNSMKKGALYILGHVIVTDDFDAGAQEAKFQQQAWTRYISEYSRIKAFLQLTMSPTITWGIRNLILSAGLGGMRPNIAVIGFYNLEELRREPPLLQVPEPPDSQQSSRRLSTKEGKVPRRRRGDTSSRILEGFLPTDTIRREGSMSASSYLTILEDLALRFRMNVAVGKGFQTLETPRTDGSNTKKFIDLWPIQMSAELQAEGKSVLTTNFDTYTLILQLGYILHSVPAWSQVYRLRVLVFVEYEDEVEAERGRVKALLEKLRIEADVLVFWLADGSLATYETIISGHAPDPATENIVNDCLRDEEWWEELRTLRDRTSMSASQELDSLANIVESTAGRPGIFNPHNEPEDYGEHRRHSITRLTELPKRPTVSALARLGVVNMGIHTANLLPNVFNSNSDSDNDSGSETDSESYTDDGDADFNDDASMVSEGDYLEPVRRPLLSSPGRRRSYNDSPIREPVVRGKTVQVDRIARSAESSVPRSYGTIRSISPNVNDDEDIAEPSTHHQDTAATLSNALLGRPATPRRGLSRNTSNDRTSAELDVPKPIRPAFSRQTSHATRFSSQVLPHTEITESVEGSGPVLGFADTEAEAARGRPGLSRANTQARFFDRRPPDSKVMTEDDAGRAVSFAPQPENRPEAMTPSPAEGTTDVSINIPDLLASYKLKSRLGDNDSGWSDGSRGLPLSFNDLPSRAQYLILNELMRQNSSDTAVVLTTLPIPAEGTCRSEEASVAYLSDVEILCHDLPPVLLVLSNNMTYDPSPLPPISHSFPRVV</sequence>
<evidence type="ECO:0000256" key="5">
    <source>
        <dbReference type="ARBA" id="ARBA00022989"/>
    </source>
</evidence>